<dbReference type="EMBL" id="JGDJ01000101">
    <property type="protein sequence ID" value="EXZ31010.1"/>
    <property type="molecule type" value="Genomic_DNA"/>
</dbReference>
<accession>A0A015XA74</accession>
<sequence>MNIDFVFSWAENEQGKMVHVDNVPRGIQCGCKCPYCHERLLARHGEVRQHGFAHHSDTRGANLKICYVVTMYKLAEQIIQNAKRIHAPSYYGIFPEMDIEFVDVRIDSCFERADKQPDVIATTKEGQQYLIEFLFQYKIQHKTAIDYKNMNCLEIDLSNQSLETLESFLLSSSKDRKWMNNVTYFSQVGSLYNKAGKPVRVVDESECRQCELGCSYHCAGVPVYSLTGINQYLVIEESGHKYRLCKSELFQNYQQEYERIKSENERKERIKEKERSEAEARKKKEEEELKISIEKRKAELAEKRRIIDEQEALSDPSSRTCFQCEYNLQWANRNGYANCGAWKSISVPQKTPPSCARACKRFRRIIS</sequence>
<proteinExistence type="predicted"/>
<gene>
    <name evidence="2" type="ORF">M136_5231</name>
</gene>
<evidence type="ECO:0000313" key="3">
    <source>
        <dbReference type="Proteomes" id="UP000022082"/>
    </source>
</evidence>
<dbReference type="Proteomes" id="UP000022082">
    <property type="component" value="Unassembled WGS sequence"/>
</dbReference>
<reference evidence="2 3" key="1">
    <citation type="submission" date="2014-02" db="EMBL/GenBank/DDBJ databases">
        <authorList>
            <person name="Sears C."/>
            <person name="Carroll K."/>
            <person name="Sack B.R."/>
            <person name="Qadri F."/>
            <person name="Myers L.L."/>
            <person name="Chung G.-T."/>
            <person name="Escheverria P."/>
            <person name="Fraser C.M."/>
            <person name="Sadzewicz L."/>
            <person name="Shefchek K.A."/>
            <person name="Tallon L."/>
            <person name="Das S.P."/>
            <person name="Daugherty S."/>
            <person name="Mongodin E.F."/>
        </authorList>
    </citation>
    <scope>NUCLEOTIDE SEQUENCE [LARGE SCALE GENOMIC DNA]</scope>
    <source>
        <strain evidence="2 3">S36L11</strain>
    </source>
</reference>
<dbReference type="AlphaFoldDB" id="A0A015XA74"/>
<comment type="caution">
    <text evidence="2">The sequence shown here is derived from an EMBL/GenBank/DDBJ whole genome shotgun (WGS) entry which is preliminary data.</text>
</comment>
<dbReference type="RefSeq" id="WP_005636797.1">
    <property type="nucleotide sequence ID" value="NZ_JGDJ01000101.1"/>
</dbReference>
<dbReference type="GeneID" id="49204611"/>
<organism evidence="2 3">
    <name type="scientific">Bacteroides fragilis str. S36L11</name>
    <dbReference type="NCBI Taxonomy" id="1339327"/>
    <lineage>
        <taxon>Bacteria</taxon>
        <taxon>Pseudomonadati</taxon>
        <taxon>Bacteroidota</taxon>
        <taxon>Bacteroidia</taxon>
        <taxon>Bacteroidales</taxon>
        <taxon>Bacteroidaceae</taxon>
        <taxon>Bacteroides</taxon>
    </lineage>
</organism>
<dbReference type="PATRIC" id="fig|1339327.3.peg.460"/>
<evidence type="ECO:0000313" key="2">
    <source>
        <dbReference type="EMBL" id="EXZ31010.1"/>
    </source>
</evidence>
<protein>
    <submittedName>
        <fullName evidence="2">Competence CoiA-like family protein</fullName>
    </submittedName>
</protein>
<evidence type="ECO:0000256" key="1">
    <source>
        <dbReference type="SAM" id="MobiDB-lite"/>
    </source>
</evidence>
<feature type="region of interest" description="Disordered" evidence="1">
    <location>
        <begin position="261"/>
        <end position="284"/>
    </location>
</feature>
<name>A0A015XA74_BACFG</name>